<keyword evidence="3" id="KW-1185">Reference proteome</keyword>
<reference evidence="2 3" key="1">
    <citation type="submission" date="2020-08" db="EMBL/GenBank/DDBJ databases">
        <title>Genomic Encyclopedia of Type Strains, Phase IV (KMG-IV): sequencing the most valuable type-strain genomes for metagenomic binning, comparative biology and taxonomic classification.</title>
        <authorList>
            <person name="Goeker M."/>
        </authorList>
    </citation>
    <scope>NUCLEOTIDE SEQUENCE [LARGE SCALE GENOMIC DNA]</scope>
    <source>
        <strain evidence="2 3">DSM 27203</strain>
    </source>
</reference>
<dbReference type="AlphaFoldDB" id="A0A840YYW3"/>
<evidence type="ECO:0000256" key="1">
    <source>
        <dbReference type="SAM" id="MobiDB-lite"/>
    </source>
</evidence>
<proteinExistence type="predicted"/>
<dbReference type="Proteomes" id="UP000554342">
    <property type="component" value="Unassembled WGS sequence"/>
</dbReference>
<gene>
    <name evidence="2" type="ORF">FHR23_001929</name>
</gene>
<feature type="region of interest" description="Disordered" evidence="1">
    <location>
        <begin position="36"/>
        <end position="56"/>
    </location>
</feature>
<organism evidence="2 3">
    <name type="scientific">Stakelama sediminis</name>
    <dbReference type="NCBI Taxonomy" id="463200"/>
    <lineage>
        <taxon>Bacteria</taxon>
        <taxon>Pseudomonadati</taxon>
        <taxon>Pseudomonadota</taxon>
        <taxon>Alphaproteobacteria</taxon>
        <taxon>Sphingomonadales</taxon>
        <taxon>Sphingomonadaceae</taxon>
        <taxon>Stakelama</taxon>
    </lineage>
</organism>
<name>A0A840YYW3_9SPHN</name>
<accession>A0A840YYW3</accession>
<sequence>MFELYTMLDHLVGLLERTLNSQVTGAKPVQVQFDVHPQRGGHHPRTGPEQAGASRYSAGRAAFALADHHGRGENGV</sequence>
<protein>
    <submittedName>
        <fullName evidence="2">Uncharacterized protein</fullName>
    </submittedName>
</protein>
<dbReference type="EMBL" id="JACIJI010000003">
    <property type="protein sequence ID" value="MBB5718991.1"/>
    <property type="molecule type" value="Genomic_DNA"/>
</dbReference>
<comment type="caution">
    <text evidence="2">The sequence shown here is derived from an EMBL/GenBank/DDBJ whole genome shotgun (WGS) entry which is preliminary data.</text>
</comment>
<evidence type="ECO:0000313" key="3">
    <source>
        <dbReference type="Proteomes" id="UP000554342"/>
    </source>
</evidence>
<evidence type="ECO:0000313" key="2">
    <source>
        <dbReference type="EMBL" id="MBB5718991.1"/>
    </source>
</evidence>